<proteinExistence type="predicted"/>
<dbReference type="InterPro" id="IPR002372">
    <property type="entry name" value="PQQ_rpt_dom"/>
</dbReference>
<dbReference type="EMBL" id="CP036266">
    <property type="protein sequence ID" value="QDT24605.1"/>
    <property type="molecule type" value="Genomic_DNA"/>
</dbReference>
<dbReference type="PANTHER" id="PTHR34512">
    <property type="entry name" value="CELL SURFACE PROTEIN"/>
    <property type="match status" value="1"/>
</dbReference>
<evidence type="ECO:0000259" key="1">
    <source>
        <dbReference type="Pfam" id="PF13360"/>
    </source>
</evidence>
<dbReference type="AlphaFoldDB" id="A0A517PYZ0"/>
<dbReference type="Pfam" id="PF13360">
    <property type="entry name" value="PQQ_2"/>
    <property type="match status" value="1"/>
</dbReference>
<protein>
    <submittedName>
        <fullName evidence="2">Outer membrane biogenesis protein BamB</fullName>
    </submittedName>
</protein>
<evidence type="ECO:0000313" key="3">
    <source>
        <dbReference type="Proteomes" id="UP000320421"/>
    </source>
</evidence>
<dbReference type="InterPro" id="IPR015943">
    <property type="entry name" value="WD40/YVTN_repeat-like_dom_sf"/>
</dbReference>
<dbReference type="OrthoDB" id="244732at2"/>
<gene>
    <name evidence="2" type="ORF">HG66A1_64390</name>
</gene>
<evidence type="ECO:0000313" key="2">
    <source>
        <dbReference type="EMBL" id="QDT24605.1"/>
    </source>
</evidence>
<dbReference type="PANTHER" id="PTHR34512:SF30">
    <property type="entry name" value="OUTER MEMBRANE PROTEIN ASSEMBLY FACTOR BAMB"/>
    <property type="match status" value="1"/>
</dbReference>
<dbReference type="InterPro" id="IPR018391">
    <property type="entry name" value="PQQ_b-propeller_rpt"/>
</dbReference>
<dbReference type="Gene3D" id="2.130.10.10">
    <property type="entry name" value="YVTN repeat-like/Quinoprotein amine dehydrogenase"/>
    <property type="match status" value="1"/>
</dbReference>
<feature type="domain" description="Pyrrolo-quinoline quinone repeat" evidence="1">
    <location>
        <begin position="117"/>
        <end position="238"/>
    </location>
</feature>
<organism evidence="2 3">
    <name type="scientific">Gimesia chilikensis</name>
    <dbReference type="NCBI Taxonomy" id="2605989"/>
    <lineage>
        <taxon>Bacteria</taxon>
        <taxon>Pseudomonadati</taxon>
        <taxon>Planctomycetota</taxon>
        <taxon>Planctomycetia</taxon>
        <taxon>Planctomycetales</taxon>
        <taxon>Planctomycetaceae</taxon>
        <taxon>Gimesia</taxon>
    </lineage>
</organism>
<sequence length="455" mass="50573">MHFTYQLTVLFVVLAVGQTCLAENYPQFRGANSNAVSAKPLPVNWSDAAGEQTNIRWKKPLEGEGWSQPIVWENRVYMTAAVPANPAKKNIARPESNRGGYGRDRNDLVNVLFQYQVVCLDAATGEQIWKKTVKEGKPPMPRHSTNTYATETPVTDGKRIYAYFGMNGVYCLDLKGDVLWQKDLGVYEMRAGWGTSSSPVLFEDRLFIQVDNQEQSFLVALDTKTGDEIWKVNREEKSQYSSPMIWKNSLRNELIVGGTVYRSYDPATGKLLWTLDMNKGRSSATPVAVGDRLIIGNELRNRGGDDDGGGRLYSVKPGGTGDITPPGDGKQGAFVEWRMDGSGIQMASPTYLAGNLYFFERRRGIIRCVDMETGRLEYESRVPGARAFWSSPWTDGKHLFALDSNGNTHVIAAGDELQVVAVNKLDQQAWGTPAIADGSIFIRTVDNLYRIDAGR</sequence>
<dbReference type="RefSeq" id="WP_145193426.1">
    <property type="nucleotide sequence ID" value="NZ_CP036266.1"/>
</dbReference>
<name>A0A517PYZ0_9PLAN</name>
<keyword evidence="3" id="KW-1185">Reference proteome</keyword>
<dbReference type="Proteomes" id="UP000320421">
    <property type="component" value="Chromosome"/>
</dbReference>
<dbReference type="SUPFAM" id="SSF50998">
    <property type="entry name" value="Quinoprotein alcohol dehydrogenase-like"/>
    <property type="match status" value="1"/>
</dbReference>
<reference evidence="2 3" key="1">
    <citation type="submission" date="2019-02" db="EMBL/GenBank/DDBJ databases">
        <title>Deep-cultivation of Planctomycetes and their phenomic and genomic characterization uncovers novel biology.</title>
        <authorList>
            <person name="Wiegand S."/>
            <person name="Jogler M."/>
            <person name="Boedeker C."/>
            <person name="Pinto D."/>
            <person name="Vollmers J."/>
            <person name="Rivas-Marin E."/>
            <person name="Kohn T."/>
            <person name="Peeters S.H."/>
            <person name="Heuer A."/>
            <person name="Rast P."/>
            <person name="Oberbeckmann S."/>
            <person name="Bunk B."/>
            <person name="Jeske O."/>
            <person name="Meyerdierks A."/>
            <person name="Storesund J.E."/>
            <person name="Kallscheuer N."/>
            <person name="Luecker S."/>
            <person name="Lage O.M."/>
            <person name="Pohl T."/>
            <person name="Merkel B.J."/>
            <person name="Hornburger P."/>
            <person name="Mueller R.-W."/>
            <person name="Bruemmer F."/>
            <person name="Labrenz M."/>
            <person name="Spormann A.M."/>
            <person name="Op den Camp H."/>
            <person name="Overmann J."/>
            <person name="Amann R."/>
            <person name="Jetten M.S.M."/>
            <person name="Mascher T."/>
            <person name="Medema M.H."/>
            <person name="Devos D.P."/>
            <person name="Kaster A.-K."/>
            <person name="Ovreas L."/>
            <person name="Rohde M."/>
            <person name="Galperin M.Y."/>
            <person name="Jogler C."/>
        </authorList>
    </citation>
    <scope>NUCLEOTIDE SEQUENCE [LARGE SCALE GENOMIC DNA]</scope>
    <source>
        <strain evidence="2 3">HG66A1</strain>
    </source>
</reference>
<accession>A0A517PYZ0</accession>
<dbReference type="InterPro" id="IPR011047">
    <property type="entry name" value="Quinoprotein_ADH-like_sf"/>
</dbReference>
<dbReference type="Gene3D" id="2.40.10.480">
    <property type="match status" value="1"/>
</dbReference>
<dbReference type="SMART" id="SM00564">
    <property type="entry name" value="PQQ"/>
    <property type="match status" value="4"/>
</dbReference>